<keyword evidence="2" id="KW-0539">Nucleus</keyword>
<dbReference type="PANTHER" id="PTHR14571">
    <property type="entry name" value="HISTONE-LYSINE N-METHYLTRANSFERASE SET-26-RELATED"/>
    <property type="match status" value="1"/>
</dbReference>
<evidence type="ECO:0000313" key="5">
    <source>
        <dbReference type="Proteomes" id="UP000812440"/>
    </source>
</evidence>
<evidence type="ECO:0000256" key="2">
    <source>
        <dbReference type="ARBA" id="ARBA00023242"/>
    </source>
</evidence>
<evidence type="ECO:0000256" key="3">
    <source>
        <dbReference type="SAM" id="MobiDB-lite"/>
    </source>
</evidence>
<dbReference type="GO" id="GO:1902902">
    <property type="term" value="P:negative regulation of autophagosome assembly"/>
    <property type="evidence" value="ECO:0007669"/>
    <property type="project" value="TreeGrafter"/>
</dbReference>
<dbReference type="PANTHER" id="PTHR14571:SF8">
    <property type="entry name" value="PHD FINGER PROTEIN 23"/>
    <property type="match status" value="1"/>
</dbReference>
<organism evidence="4 5">
    <name type="scientific">Hymenochirus boettgeri</name>
    <name type="common">Congo dwarf clawed frog</name>
    <dbReference type="NCBI Taxonomy" id="247094"/>
    <lineage>
        <taxon>Eukaryota</taxon>
        <taxon>Metazoa</taxon>
        <taxon>Chordata</taxon>
        <taxon>Craniata</taxon>
        <taxon>Vertebrata</taxon>
        <taxon>Euteleostomi</taxon>
        <taxon>Amphibia</taxon>
        <taxon>Batrachia</taxon>
        <taxon>Anura</taxon>
        <taxon>Pipoidea</taxon>
        <taxon>Pipidae</taxon>
        <taxon>Pipinae</taxon>
        <taxon>Hymenochirus</taxon>
    </lineage>
</organism>
<reference evidence="4" key="1">
    <citation type="thesis" date="2020" institute="ProQuest LLC" country="789 East Eisenhower Parkway, Ann Arbor, MI, USA">
        <title>Comparative Genomics and Chromosome Evolution.</title>
        <authorList>
            <person name="Mudd A.B."/>
        </authorList>
    </citation>
    <scope>NUCLEOTIDE SEQUENCE</scope>
    <source>
        <strain evidence="4">Female2</strain>
        <tissue evidence="4">Blood</tissue>
    </source>
</reference>
<dbReference type="GO" id="GO:0031398">
    <property type="term" value="P:positive regulation of protein ubiquitination"/>
    <property type="evidence" value="ECO:0007669"/>
    <property type="project" value="TreeGrafter"/>
</dbReference>
<dbReference type="EMBL" id="JAACNH010000154">
    <property type="protein sequence ID" value="KAG8431526.1"/>
    <property type="molecule type" value="Genomic_DNA"/>
</dbReference>
<sequence length="237" mass="26226">QPPPKRCRTVEDFNRFCSFVLAYAGYIPPTAKEESNWTLPSSMSPHQTEANDGWDSPEAAHFSMSSDVSHPTPSSDRRTIETFVMKAKNQEGGASSTKIPGDGTVSTEDHAQHKKTSRRKRRQRHRGSSGLQLSDTDTDEEDQEERPSVPLPAPQPPPSAESSRDGGGSSSDADTRVMDEDIMVESGEHHDRQNVMILGPGDLYCEKPLCWKTMIECNIVYLGSPVLCQKIRKSNVP</sequence>
<dbReference type="AlphaFoldDB" id="A0A8T2IN13"/>
<feature type="compositionally biased region" description="Basic residues" evidence="3">
    <location>
        <begin position="112"/>
        <end position="127"/>
    </location>
</feature>
<keyword evidence="5" id="KW-1185">Reference proteome</keyword>
<dbReference type="GO" id="GO:1901097">
    <property type="term" value="P:negative regulation of autophagosome maturation"/>
    <property type="evidence" value="ECO:0007669"/>
    <property type="project" value="TreeGrafter"/>
</dbReference>
<comment type="subcellular location">
    <subcellularLocation>
        <location evidence="1">Nucleus</location>
    </subcellularLocation>
</comment>
<evidence type="ECO:0000256" key="1">
    <source>
        <dbReference type="ARBA" id="ARBA00004123"/>
    </source>
</evidence>
<feature type="compositionally biased region" description="Pro residues" evidence="3">
    <location>
        <begin position="149"/>
        <end position="159"/>
    </location>
</feature>
<feature type="compositionally biased region" description="Polar residues" evidence="3">
    <location>
        <begin position="36"/>
        <end position="50"/>
    </location>
</feature>
<protein>
    <submittedName>
        <fullName evidence="4">Uncharacterized protein</fullName>
    </submittedName>
</protein>
<feature type="region of interest" description="Disordered" evidence="3">
    <location>
        <begin position="30"/>
        <end position="175"/>
    </location>
</feature>
<accession>A0A8T2IN13</accession>
<name>A0A8T2IN13_9PIPI</name>
<dbReference type="GO" id="GO:0005634">
    <property type="term" value="C:nucleus"/>
    <property type="evidence" value="ECO:0007669"/>
    <property type="project" value="UniProtKB-SubCell"/>
</dbReference>
<dbReference type="OrthoDB" id="79252at2759"/>
<feature type="compositionally biased region" description="Polar residues" evidence="3">
    <location>
        <begin position="63"/>
        <end position="74"/>
    </location>
</feature>
<feature type="non-terminal residue" evidence="4">
    <location>
        <position position="237"/>
    </location>
</feature>
<dbReference type="Proteomes" id="UP000812440">
    <property type="component" value="Unassembled WGS sequence"/>
</dbReference>
<gene>
    <name evidence="4" type="ORF">GDO86_018379</name>
</gene>
<proteinExistence type="predicted"/>
<comment type="caution">
    <text evidence="4">The sequence shown here is derived from an EMBL/GenBank/DDBJ whole genome shotgun (WGS) entry which is preliminary data.</text>
</comment>
<evidence type="ECO:0000313" key="4">
    <source>
        <dbReference type="EMBL" id="KAG8431526.1"/>
    </source>
</evidence>